<reference key="2">
    <citation type="submission" date="2011-05" db="EMBL/GenBank/DDBJ databases">
        <title>Complete genome sequence of the aerobic marine methanotroph Methylomonas methanica MC09.</title>
        <authorList>
            <person name="Boden R."/>
            <person name="Cunliffe M."/>
            <person name="Scanlan J."/>
            <person name="Moussard H."/>
            <person name="Kits K.D."/>
            <person name="Klotz M."/>
            <person name="Jetten M."/>
            <person name="Vuilleumier S."/>
            <person name="Han J."/>
            <person name="Peters L."/>
            <person name="Mikhailova N."/>
            <person name="Teshima H."/>
            <person name="Tapia R."/>
            <person name="Kyrpides N."/>
            <person name="Ivanova N."/>
            <person name="Pagani I."/>
            <person name="Cheng J.-F."/>
            <person name="Goodwin L."/>
            <person name="Han C."/>
            <person name="Hauser L."/>
            <person name="Land M."/>
            <person name="Lapidus A."/>
            <person name="Lucas S."/>
            <person name="Pitluck S."/>
            <person name="Woyke T."/>
            <person name="Stein L.Y."/>
            <person name="Murrell C."/>
        </authorList>
    </citation>
    <scope>NUCLEOTIDE SEQUENCE</scope>
    <source>
        <strain>MC09</strain>
    </source>
</reference>
<accession>G0A197</accession>
<dbReference type="HOGENOM" id="CLU_1545844_0_0_6"/>
<name>G0A197_METMM</name>
<dbReference type="EMBL" id="CP002738">
    <property type="protein sequence ID" value="AEG02517.1"/>
    <property type="molecule type" value="Genomic_DNA"/>
</dbReference>
<dbReference type="eggNOG" id="ENOG5031G45">
    <property type="taxonomic scope" value="Bacteria"/>
</dbReference>
<evidence type="ECO:0000313" key="2">
    <source>
        <dbReference type="Proteomes" id="UP000008888"/>
    </source>
</evidence>
<keyword evidence="2" id="KW-1185">Reference proteome</keyword>
<dbReference type="RefSeq" id="WP_013820732.1">
    <property type="nucleotide sequence ID" value="NC_015572.1"/>
</dbReference>
<dbReference type="STRING" id="857087.Metme_4166"/>
<sequence length="173" mass="19875">MSKKSTNLRAFLLQDIKSRLLSVFTSNGFEIFCLSPEEEKSAEIKKAFPFGRLKRRNGEKLEIVEIQLDKHGKASFVINFGVAPKEGVFLPWAHIDQNNADVSALNDAYRLYSQSIWPSWFELGLFSEKNAENVEKIVTKAINLYPEIEAWFSKNIVGKHMRKFGFVRVESNE</sequence>
<evidence type="ECO:0000313" key="1">
    <source>
        <dbReference type="EMBL" id="AEG02517.1"/>
    </source>
</evidence>
<dbReference type="AlphaFoldDB" id="G0A197"/>
<organism evidence="1 2">
    <name type="scientific">Methylomonas methanica (strain DSM 25384 / MC09)</name>
    <dbReference type="NCBI Taxonomy" id="857087"/>
    <lineage>
        <taxon>Bacteria</taxon>
        <taxon>Pseudomonadati</taxon>
        <taxon>Pseudomonadota</taxon>
        <taxon>Gammaproteobacteria</taxon>
        <taxon>Methylococcales</taxon>
        <taxon>Methylococcaceae</taxon>
        <taxon>Methylomonas</taxon>
    </lineage>
</organism>
<reference evidence="1 2" key="1">
    <citation type="journal article" date="2011" name="J. Bacteriol.">
        <title>Complete Genome Sequence of the Aerobic Marine Methanotroph Methylomonas methanica MC09.</title>
        <authorList>
            <person name="Boden R."/>
            <person name="Cunliffe M."/>
            <person name="Scanlan J."/>
            <person name="Moussard H."/>
            <person name="Kits K.D."/>
            <person name="Klotz M.G."/>
            <person name="Jetten M.S."/>
            <person name="Vuilleumier S."/>
            <person name="Han J."/>
            <person name="Peters L."/>
            <person name="Mikhailova N."/>
            <person name="Teshima H."/>
            <person name="Tapia R."/>
            <person name="Kyrpides N."/>
            <person name="Ivanova N."/>
            <person name="Pagani I."/>
            <person name="Cheng J.F."/>
            <person name="Goodwin L."/>
            <person name="Han C."/>
            <person name="Hauser L."/>
            <person name="Land M.L."/>
            <person name="Lapidus A."/>
            <person name="Lucas S."/>
            <person name="Pitluck S."/>
            <person name="Woyke T."/>
            <person name="Stein L."/>
            <person name="Murrell J.C."/>
        </authorList>
    </citation>
    <scope>NUCLEOTIDE SEQUENCE [LARGE SCALE GENOMIC DNA]</scope>
    <source>
        <strain evidence="1 2">MC09</strain>
    </source>
</reference>
<dbReference type="Proteomes" id="UP000008888">
    <property type="component" value="Chromosome"/>
</dbReference>
<proteinExistence type="predicted"/>
<protein>
    <submittedName>
        <fullName evidence="1">Uncharacterized protein</fullName>
    </submittedName>
</protein>
<dbReference type="OrthoDB" id="7067439at2"/>
<dbReference type="KEGG" id="mmt:Metme_4166"/>
<reference evidence="2" key="3">
    <citation type="submission" date="2011-05" db="EMBL/GenBank/DDBJ databases">
        <title>Complete sequence of Methylomonas methanica MC09.</title>
        <authorList>
            <consortium name="US DOE Joint Genome Institute"/>
            <person name="Lucas S."/>
            <person name="Han J."/>
            <person name="Lapidus A."/>
            <person name="Cheng J.-F."/>
            <person name="Goodwin L."/>
            <person name="Pitluck S."/>
            <person name="Peters L."/>
            <person name="Mikhailova N."/>
            <person name="Teshima H."/>
            <person name="Han C."/>
            <person name="Tapia R."/>
            <person name="Land M."/>
            <person name="Hauser L."/>
            <person name="Kyrpides N."/>
            <person name="Ivanova N."/>
            <person name="Pagani I."/>
            <person name="Stein L."/>
            <person name="Woyke T."/>
        </authorList>
    </citation>
    <scope>NUCLEOTIDE SEQUENCE [LARGE SCALE GENOMIC DNA]</scope>
    <source>
        <strain evidence="2">MC09</strain>
    </source>
</reference>
<gene>
    <name evidence="1" type="ordered locus">Metme_4166</name>
</gene>